<sequence>MMAPSSILSAFCFFLLGNRSLTNAQFNNYNTTANGTLPVYSSDTVPQITENSTDNDPNYIAPYFPLLGFKEYAGNPILAPNPANNWESAYLYNPSAIVVDGTIWLLYRAQNSTRTSSIGLAWSKDGYNFTRYNNPVVNATEPYEHVGGCEDPRVIRVNGTFYLTYTGYDLHTARLCLATSTDLVNWTKYGPMLPNVTDVVYNWQEPLVSWVPRQGWSKSGAILNERQPDGTYHMHFGDSFLYFANSTDLIHWNVTYDQPPYTPKLNVWEQALMESAAPPVKTRDGMWLKFYNGVATGLGGYTPSQYSTGQMLIDPVNNPYGPPIARLETPILQPTSVHEIEGQVDNVVFSEGLVQFKGQWFLYFGQGDAFLGVATAPVQP</sequence>
<feature type="chain" id="PRO_5008268690" evidence="3">
    <location>
        <begin position="25"/>
        <end position="380"/>
    </location>
</feature>
<proteinExistence type="predicted"/>
<evidence type="ECO:0000256" key="2">
    <source>
        <dbReference type="ARBA" id="ARBA00022679"/>
    </source>
</evidence>
<dbReference type="OrthoDB" id="21615at2759"/>
<dbReference type="GO" id="GO:0016757">
    <property type="term" value="F:glycosyltransferase activity"/>
    <property type="evidence" value="ECO:0007669"/>
    <property type="project" value="UniProtKB-KW"/>
</dbReference>
<evidence type="ECO:0000256" key="1">
    <source>
        <dbReference type="ARBA" id="ARBA00022676"/>
    </source>
</evidence>
<organism evidence="4 5">
    <name type="scientific">Mollisia scopiformis</name>
    <name type="common">Conifer needle endophyte fungus</name>
    <name type="synonym">Phialocephala scopiformis</name>
    <dbReference type="NCBI Taxonomy" id="149040"/>
    <lineage>
        <taxon>Eukaryota</taxon>
        <taxon>Fungi</taxon>
        <taxon>Dikarya</taxon>
        <taxon>Ascomycota</taxon>
        <taxon>Pezizomycotina</taxon>
        <taxon>Leotiomycetes</taxon>
        <taxon>Helotiales</taxon>
        <taxon>Mollisiaceae</taxon>
        <taxon>Mollisia</taxon>
    </lineage>
</organism>
<dbReference type="SUPFAM" id="SSF75005">
    <property type="entry name" value="Arabinanase/levansucrase/invertase"/>
    <property type="match status" value="1"/>
</dbReference>
<dbReference type="PANTHER" id="PTHR34106:SF5">
    <property type="entry name" value="GLYCOSIDASE"/>
    <property type="match status" value="1"/>
</dbReference>
<dbReference type="KEGG" id="psco:LY89DRAFT_776712"/>
<keyword evidence="2" id="KW-0808">Transferase</keyword>
<dbReference type="GeneID" id="28831796"/>
<dbReference type="Gene3D" id="2.115.10.20">
    <property type="entry name" value="Glycosyl hydrolase domain, family 43"/>
    <property type="match status" value="1"/>
</dbReference>
<protein>
    <submittedName>
        <fullName evidence="4">Uncharacterized protein</fullName>
    </submittedName>
</protein>
<dbReference type="InParanoid" id="A0A194XXT3"/>
<dbReference type="PANTHER" id="PTHR34106">
    <property type="entry name" value="GLYCOSIDASE"/>
    <property type="match status" value="1"/>
</dbReference>
<dbReference type="Proteomes" id="UP000070700">
    <property type="component" value="Unassembled WGS sequence"/>
</dbReference>
<keyword evidence="1" id="KW-0328">Glycosyltransferase</keyword>
<feature type="signal peptide" evidence="3">
    <location>
        <begin position="1"/>
        <end position="24"/>
    </location>
</feature>
<evidence type="ECO:0000256" key="3">
    <source>
        <dbReference type="SAM" id="SignalP"/>
    </source>
</evidence>
<evidence type="ECO:0000313" key="4">
    <source>
        <dbReference type="EMBL" id="KUJ24642.1"/>
    </source>
</evidence>
<dbReference type="InterPro" id="IPR007184">
    <property type="entry name" value="Mannoside_phosphorylase"/>
</dbReference>
<reference evidence="4 5" key="1">
    <citation type="submission" date="2015-10" db="EMBL/GenBank/DDBJ databases">
        <title>Full genome of DAOMC 229536 Phialocephala scopiformis, a fungal endophyte of spruce producing the potent anti-insectan compound rugulosin.</title>
        <authorList>
            <consortium name="DOE Joint Genome Institute"/>
            <person name="Walker A.K."/>
            <person name="Frasz S.L."/>
            <person name="Seifert K.A."/>
            <person name="Miller J.D."/>
            <person name="Mondo S.J."/>
            <person name="Labutti K."/>
            <person name="Lipzen A."/>
            <person name="Dockter R."/>
            <person name="Kennedy M."/>
            <person name="Grigoriev I.V."/>
            <person name="Spatafora J.W."/>
        </authorList>
    </citation>
    <scope>NUCLEOTIDE SEQUENCE [LARGE SCALE GENOMIC DNA]</scope>
    <source>
        <strain evidence="4 5">CBS 120377</strain>
    </source>
</reference>
<dbReference type="Pfam" id="PF04041">
    <property type="entry name" value="Glyco_hydro_130"/>
    <property type="match status" value="1"/>
</dbReference>
<dbReference type="AlphaFoldDB" id="A0A194XXT3"/>
<name>A0A194XXT3_MOLSC</name>
<accession>A0A194XXT3</accession>
<dbReference type="CDD" id="cd18610">
    <property type="entry name" value="GH130_BT3780-like"/>
    <property type="match status" value="1"/>
</dbReference>
<gene>
    <name evidence="4" type="ORF">LY89DRAFT_776712</name>
</gene>
<dbReference type="STRING" id="149040.A0A194XXT3"/>
<keyword evidence="3" id="KW-0732">Signal</keyword>
<evidence type="ECO:0000313" key="5">
    <source>
        <dbReference type="Proteomes" id="UP000070700"/>
    </source>
</evidence>
<dbReference type="RefSeq" id="XP_018078997.1">
    <property type="nucleotide sequence ID" value="XM_018222070.1"/>
</dbReference>
<keyword evidence="5" id="KW-1185">Reference proteome</keyword>
<dbReference type="InterPro" id="IPR023296">
    <property type="entry name" value="Glyco_hydro_beta-prop_sf"/>
</dbReference>
<dbReference type="EMBL" id="KQ947404">
    <property type="protein sequence ID" value="KUJ24642.1"/>
    <property type="molecule type" value="Genomic_DNA"/>
</dbReference>